<sequence>NQPPLEGKANRAVIEVLATYFKVKRNNIILLSGERSKNKTFEISNSISD</sequence>
<evidence type="ECO:0008006" key="4">
    <source>
        <dbReference type="Google" id="ProtNLM"/>
    </source>
</evidence>
<evidence type="ECO:0000313" key="3">
    <source>
        <dbReference type="Proteomes" id="UP000229502"/>
    </source>
</evidence>
<name>A0A2M6YRT8_9BACT</name>
<proteinExistence type="inferred from homology"/>
<dbReference type="Proteomes" id="UP000229502">
    <property type="component" value="Unassembled WGS sequence"/>
</dbReference>
<gene>
    <name evidence="2" type="ORF">COT03_00700</name>
</gene>
<dbReference type="EMBL" id="PEWZ01000039">
    <property type="protein sequence ID" value="PIU36127.1"/>
    <property type="molecule type" value="Genomic_DNA"/>
</dbReference>
<dbReference type="NCBIfam" id="TIGR00251">
    <property type="entry name" value="DUF167 family protein"/>
    <property type="match status" value="1"/>
</dbReference>
<comment type="caution">
    <text evidence="2">The sequence shown here is derived from an EMBL/GenBank/DDBJ whole genome shotgun (WGS) entry which is preliminary data.</text>
</comment>
<dbReference type="InterPro" id="IPR003746">
    <property type="entry name" value="DUF167"/>
</dbReference>
<protein>
    <recommendedName>
        <fullName evidence="4">DUF167 domain-containing protein</fullName>
    </recommendedName>
</protein>
<dbReference type="Gene3D" id="3.30.1200.10">
    <property type="entry name" value="YggU-like"/>
    <property type="match status" value="1"/>
</dbReference>
<evidence type="ECO:0000313" key="2">
    <source>
        <dbReference type="EMBL" id="PIU36127.1"/>
    </source>
</evidence>
<feature type="non-terminal residue" evidence="2">
    <location>
        <position position="1"/>
    </location>
</feature>
<dbReference type="AlphaFoldDB" id="A0A2M6YRT8"/>
<dbReference type="Pfam" id="PF02594">
    <property type="entry name" value="DUF167"/>
    <property type="match status" value="1"/>
</dbReference>
<organism evidence="2 3">
    <name type="scientific">Candidatus Shapirobacteria bacterium CG07_land_8_20_14_0_80_39_18</name>
    <dbReference type="NCBI Taxonomy" id="1974882"/>
    <lineage>
        <taxon>Bacteria</taxon>
        <taxon>Candidatus Shapironibacteriota</taxon>
    </lineage>
</organism>
<accession>A0A2M6YRT8</accession>
<reference evidence="3" key="1">
    <citation type="submission" date="2017-09" db="EMBL/GenBank/DDBJ databases">
        <title>Depth-based differentiation of microbial function through sediment-hosted aquifers and enrichment of novel symbionts in the deep terrestrial subsurface.</title>
        <authorList>
            <person name="Probst A.J."/>
            <person name="Ladd B."/>
            <person name="Jarett J.K."/>
            <person name="Geller-Mcgrath D.E."/>
            <person name="Sieber C.M.K."/>
            <person name="Emerson J.B."/>
            <person name="Anantharaman K."/>
            <person name="Thomas B.C."/>
            <person name="Malmstrom R."/>
            <person name="Stieglmeier M."/>
            <person name="Klingl A."/>
            <person name="Woyke T."/>
            <person name="Ryan C.M."/>
            <person name="Banfield J.F."/>
        </authorList>
    </citation>
    <scope>NUCLEOTIDE SEQUENCE [LARGE SCALE GENOMIC DNA]</scope>
</reference>
<evidence type="ECO:0000256" key="1">
    <source>
        <dbReference type="ARBA" id="ARBA00010364"/>
    </source>
</evidence>
<dbReference type="SMART" id="SM01152">
    <property type="entry name" value="DUF167"/>
    <property type="match status" value="1"/>
</dbReference>
<comment type="similarity">
    <text evidence="1">Belongs to the UPF0235 family.</text>
</comment>
<dbReference type="SUPFAM" id="SSF69786">
    <property type="entry name" value="YggU-like"/>
    <property type="match status" value="1"/>
</dbReference>
<dbReference type="InterPro" id="IPR036591">
    <property type="entry name" value="YggU-like_sf"/>
</dbReference>